<accession>Q2GMR3</accession>
<evidence type="ECO:0000313" key="6">
    <source>
        <dbReference type="Proteomes" id="UP000001056"/>
    </source>
</evidence>
<dbReference type="GO" id="GO:0005737">
    <property type="term" value="C:cytoplasm"/>
    <property type="evidence" value="ECO:0007669"/>
    <property type="project" value="TreeGrafter"/>
</dbReference>
<dbReference type="PRINTS" id="PR00081">
    <property type="entry name" value="GDHRDH"/>
</dbReference>
<dbReference type="Proteomes" id="UP000001056">
    <property type="component" value="Unassembled WGS sequence"/>
</dbReference>
<dbReference type="VEuPathDB" id="FungiDB:CHGG_10741"/>
<feature type="compositionally biased region" description="Polar residues" evidence="3">
    <location>
        <begin position="179"/>
        <end position="188"/>
    </location>
</feature>
<dbReference type="PANTHER" id="PTHR43544:SF36">
    <property type="entry name" value="CHAIN OXIDOREDUCTASE (CSGA), PUTATIVE (AFU_ORTHOLOGUE AFUA_4G00910)-RELATED"/>
    <property type="match status" value="1"/>
</dbReference>
<dbReference type="GeneID" id="4397262"/>
<dbReference type="GO" id="GO:0003677">
    <property type="term" value="F:DNA binding"/>
    <property type="evidence" value="ECO:0007669"/>
    <property type="project" value="InterPro"/>
</dbReference>
<dbReference type="AlphaFoldDB" id="Q2GMR3"/>
<dbReference type="InterPro" id="IPR036291">
    <property type="entry name" value="NAD(P)-bd_dom_sf"/>
</dbReference>
<dbReference type="InterPro" id="IPR002347">
    <property type="entry name" value="SDR_fam"/>
</dbReference>
<dbReference type="OrthoDB" id="5344325at2759"/>
<dbReference type="PANTHER" id="PTHR43544">
    <property type="entry name" value="SHORT-CHAIN DEHYDROGENASE/REDUCTASE"/>
    <property type="match status" value="1"/>
</dbReference>
<dbReference type="InterPro" id="IPR007219">
    <property type="entry name" value="XnlR_reg_dom"/>
</dbReference>
<dbReference type="GO" id="GO:0006351">
    <property type="term" value="P:DNA-templated transcription"/>
    <property type="evidence" value="ECO:0007669"/>
    <property type="project" value="InterPro"/>
</dbReference>
<evidence type="ECO:0000256" key="3">
    <source>
        <dbReference type="SAM" id="MobiDB-lite"/>
    </source>
</evidence>
<dbReference type="CDD" id="cd12148">
    <property type="entry name" value="fungal_TF_MHR"/>
    <property type="match status" value="1"/>
</dbReference>
<keyword evidence="6" id="KW-1185">Reference proteome</keyword>
<sequence length="733" mass="79717">MSSVLITGASRGFGLALARELISFPASNIGRIFATARGDSPALDELTQKFPDRVILLQLDVTDQASINKAAAQVESKLGGKGLDILINNAGVCQYAPGGVPTISTTLGSIALAGAGAALPAPAYKISKTAMNALTVQYALEYEREGFSFIALCPGHIQPASPSAFPESETEERPRESGKNPTGSQLSSSRRECKTNAAKPATATGPWSGLPLAEAFGYSEGSSSNTLALIRKLRLDGFDSAPDNPPTLSPEVADEIYRNMERMPDRQIVDFLVQYFIAEVNCTATDSRASLIRVQHLAFLSLQHQVEGSTSAFWEGLNRTIRAAQNLGIHRDAPRSPWESSNETIREMERRTFCNLYIWDSLLSRQLDRLPLFPGRLRPGNRPQLDLLRSGDGIEPAAGDVPDQFTERLLQADLAEFWRGIGATQGTEYDTMAAEARYDRFCGYYLAQLPSAFALVDPDETWDNRFPKLPLQRKLLYLAIYESMCWNFRPLLVRRIGPLDPYKSMLLSLHKRKLAAAALHVLDSATQIQTLFGGCLTRISGLVFSIFEAAVLLVSLSMDPTFPEEIPQHHIPRPGTLKADPLHRRMCVVTQPECLQAAKAAHQRLSMLSAASNMAAVGASNLAQLLERASEINARPQEAAPTAGMTAHAQGMGDITAAASTTTRDIATADPTGERASWVPSDLVDLGSVSGGPLIPGSIVARDIAPWSPFDTWNTYLQDITMDLWPTHETDIA</sequence>
<dbReference type="InParanoid" id="Q2GMR3"/>
<keyword evidence="2" id="KW-0539">Nucleus</keyword>
<organism evidence="5 6">
    <name type="scientific">Chaetomium globosum (strain ATCC 6205 / CBS 148.51 / DSM 1962 / NBRC 6347 / NRRL 1970)</name>
    <name type="common">Soil fungus</name>
    <dbReference type="NCBI Taxonomy" id="306901"/>
    <lineage>
        <taxon>Eukaryota</taxon>
        <taxon>Fungi</taxon>
        <taxon>Dikarya</taxon>
        <taxon>Ascomycota</taxon>
        <taxon>Pezizomycotina</taxon>
        <taxon>Sordariomycetes</taxon>
        <taxon>Sordariomycetidae</taxon>
        <taxon>Sordariales</taxon>
        <taxon>Chaetomiaceae</taxon>
        <taxon>Chaetomium</taxon>
    </lineage>
</organism>
<dbReference type="EMBL" id="CH408036">
    <property type="protein sequence ID" value="EAQ82923.1"/>
    <property type="molecule type" value="Genomic_DNA"/>
</dbReference>
<dbReference type="HOGENOM" id="CLU_022665_1_1_1"/>
<feature type="region of interest" description="Disordered" evidence="3">
    <location>
        <begin position="160"/>
        <end position="204"/>
    </location>
</feature>
<dbReference type="Pfam" id="PF04082">
    <property type="entry name" value="Fungal_trans"/>
    <property type="match status" value="1"/>
</dbReference>
<evidence type="ECO:0000313" key="5">
    <source>
        <dbReference type="EMBL" id="EAQ82923.1"/>
    </source>
</evidence>
<dbReference type="RefSeq" id="XP_001226008.1">
    <property type="nucleotide sequence ID" value="XM_001226007.1"/>
</dbReference>
<evidence type="ECO:0000256" key="1">
    <source>
        <dbReference type="ARBA" id="ARBA00006484"/>
    </source>
</evidence>
<dbReference type="InterPro" id="IPR051468">
    <property type="entry name" value="Fungal_SecMetab_SDRs"/>
</dbReference>
<proteinExistence type="inferred from homology"/>
<gene>
    <name evidence="5" type="ORF">CHGG_10741</name>
</gene>
<dbReference type="eggNOG" id="KOG1611">
    <property type="taxonomic scope" value="Eukaryota"/>
</dbReference>
<dbReference type="Gene3D" id="3.40.50.720">
    <property type="entry name" value="NAD(P)-binding Rossmann-like Domain"/>
    <property type="match status" value="2"/>
</dbReference>
<name>Q2GMR3_CHAGB</name>
<comment type="similarity">
    <text evidence="1">Belongs to the short-chain dehydrogenases/reductases (SDR) family.</text>
</comment>
<evidence type="ECO:0000259" key="4">
    <source>
        <dbReference type="Pfam" id="PF04082"/>
    </source>
</evidence>
<dbReference type="GO" id="GO:0016491">
    <property type="term" value="F:oxidoreductase activity"/>
    <property type="evidence" value="ECO:0007669"/>
    <property type="project" value="TreeGrafter"/>
</dbReference>
<protein>
    <recommendedName>
        <fullName evidence="4">Xylanolytic transcriptional activator regulatory domain-containing protein</fullName>
    </recommendedName>
</protein>
<dbReference type="SUPFAM" id="SSF51735">
    <property type="entry name" value="NAD(P)-binding Rossmann-fold domains"/>
    <property type="match status" value="1"/>
</dbReference>
<dbReference type="OMA" id="STSAFWE"/>
<dbReference type="GO" id="GO:0008270">
    <property type="term" value="F:zinc ion binding"/>
    <property type="evidence" value="ECO:0007669"/>
    <property type="project" value="InterPro"/>
</dbReference>
<feature type="domain" description="Xylanolytic transcriptional activator regulatory" evidence="4">
    <location>
        <begin position="282"/>
        <end position="372"/>
    </location>
</feature>
<evidence type="ECO:0000256" key="2">
    <source>
        <dbReference type="ARBA" id="ARBA00023242"/>
    </source>
</evidence>
<dbReference type="Pfam" id="PF00106">
    <property type="entry name" value="adh_short"/>
    <property type="match status" value="1"/>
</dbReference>
<reference evidence="6" key="1">
    <citation type="journal article" date="2015" name="Genome Announc.">
        <title>Draft genome sequence of the cellulolytic fungus Chaetomium globosum.</title>
        <authorList>
            <person name="Cuomo C.A."/>
            <person name="Untereiner W.A."/>
            <person name="Ma L.-J."/>
            <person name="Grabherr M."/>
            <person name="Birren B.W."/>
        </authorList>
    </citation>
    <scope>NUCLEOTIDE SEQUENCE [LARGE SCALE GENOMIC DNA]</scope>
    <source>
        <strain evidence="6">ATCC 6205 / CBS 148.51 / DSM 1962 / NBRC 6347 / NRRL 1970</strain>
    </source>
</reference>